<dbReference type="RefSeq" id="XP_022657015.1">
    <property type="nucleotide sequence ID" value="XM_022801280.1"/>
</dbReference>
<dbReference type="KEGG" id="vde:111248625"/>
<name>A0A7M7JTK0_VARDE</name>
<dbReference type="GO" id="GO:0016020">
    <property type="term" value="C:membrane"/>
    <property type="evidence" value="ECO:0007669"/>
    <property type="project" value="UniProtKB-SubCell"/>
</dbReference>
<dbReference type="Proteomes" id="UP000594260">
    <property type="component" value="Unplaced"/>
</dbReference>
<evidence type="ECO:0000256" key="2">
    <source>
        <dbReference type="ARBA" id="ARBA00009583"/>
    </source>
</evidence>
<sequence>MLNSSLRARTAPTSAALNQLSAPAPNVVIEENEEVRPQRRKLAQCLREDAHFRCLLLTLIQLACLTAIAWCRLWVVKRYVIDYKQIPIRRQVLASPCGEAQVYLPLAVFALAYIAYLIECYHCATRLQLLYKVSSSAVYAYMNQMREAQPIIWWKATCYHYVRRNRQVIRYRNGEAYATSQTYYERVNTHTCGSCFSYQGVRDISKRLVGLEEHPTTKIRLGKGFAFASVASAQDFEEQRARFFGEQGRLDDYVEMREGLDLAGCNFEEYIVAFADRLPWYVSQTGFWLLSLALLSWPLRLFIEYRTAHVHVQLTKLFGDPHQPLLSSASNPSMTTCLNSPDTIDNPTLEPMSYSEALLYPDLSELAGRVDLTQATNLVNNLGGNNHVTAHDLQEADTQSNVKSNSLGGRRSWGGYPSPTASSHQILYYELPSPPSYLDAISSDGVPLAPPLNGSGGSLTTGAFGLLRRSITDRDLVSRIFSSSSLLDDVTRSHHWSPETPL</sequence>
<evidence type="ECO:0000313" key="8">
    <source>
        <dbReference type="Proteomes" id="UP000594260"/>
    </source>
</evidence>
<dbReference type="RefSeq" id="XP_022657013.1">
    <property type="nucleotide sequence ID" value="XM_022801278.1"/>
</dbReference>
<keyword evidence="8" id="KW-1185">Reference proteome</keyword>
<dbReference type="EnsemblMetazoa" id="XM_022801280">
    <property type="protein sequence ID" value="XP_022657015"/>
    <property type="gene ID" value="LOC111248625"/>
</dbReference>
<comment type="similarity">
    <text evidence="2">Belongs to the TMEM151 family.</text>
</comment>
<evidence type="ECO:0000256" key="1">
    <source>
        <dbReference type="ARBA" id="ARBA00004141"/>
    </source>
</evidence>
<organism evidence="7 8">
    <name type="scientific">Varroa destructor</name>
    <name type="common">Honeybee mite</name>
    <dbReference type="NCBI Taxonomy" id="109461"/>
    <lineage>
        <taxon>Eukaryota</taxon>
        <taxon>Metazoa</taxon>
        <taxon>Ecdysozoa</taxon>
        <taxon>Arthropoda</taxon>
        <taxon>Chelicerata</taxon>
        <taxon>Arachnida</taxon>
        <taxon>Acari</taxon>
        <taxon>Parasitiformes</taxon>
        <taxon>Mesostigmata</taxon>
        <taxon>Gamasina</taxon>
        <taxon>Dermanyssoidea</taxon>
        <taxon>Varroidae</taxon>
        <taxon>Varroa</taxon>
    </lineage>
</organism>
<evidence type="ECO:0008006" key="9">
    <source>
        <dbReference type="Google" id="ProtNLM"/>
    </source>
</evidence>
<dbReference type="OrthoDB" id="190434at2759"/>
<proteinExistence type="inferred from homology"/>
<comment type="subcellular location">
    <subcellularLocation>
        <location evidence="1">Membrane</location>
        <topology evidence="1">Multi-pass membrane protein</topology>
    </subcellularLocation>
</comment>
<dbReference type="RefSeq" id="XP_022657014.1">
    <property type="nucleotide sequence ID" value="XM_022801279.1"/>
</dbReference>
<dbReference type="EnsemblMetazoa" id="XM_022801281">
    <property type="protein sequence ID" value="XP_022657016"/>
    <property type="gene ID" value="LOC111248625"/>
</dbReference>
<accession>A0A7M7JTK0</accession>
<evidence type="ECO:0000256" key="6">
    <source>
        <dbReference type="SAM" id="Phobius"/>
    </source>
</evidence>
<reference evidence="7" key="1">
    <citation type="submission" date="2021-01" db="UniProtKB">
        <authorList>
            <consortium name="EnsemblMetazoa"/>
        </authorList>
    </citation>
    <scope>IDENTIFICATION</scope>
</reference>
<dbReference type="RefSeq" id="XP_022657016.1">
    <property type="nucleotide sequence ID" value="XM_022801281.1"/>
</dbReference>
<dbReference type="PANTHER" id="PTHR31893">
    <property type="entry name" value="TRANSMEMBRANE PROTEIN 151 HOMOLOG"/>
    <property type="match status" value="1"/>
</dbReference>
<dbReference type="AlphaFoldDB" id="A0A7M7JTK0"/>
<feature type="transmembrane region" description="Helical" evidence="6">
    <location>
        <begin position="54"/>
        <end position="75"/>
    </location>
</feature>
<dbReference type="PANTHER" id="PTHR31893:SF5">
    <property type="entry name" value="TRANSMEMBRANE PROTEIN 151 HOMOLOG"/>
    <property type="match status" value="1"/>
</dbReference>
<evidence type="ECO:0000256" key="3">
    <source>
        <dbReference type="ARBA" id="ARBA00022692"/>
    </source>
</evidence>
<dbReference type="InterPro" id="IPR026767">
    <property type="entry name" value="Tmem151"/>
</dbReference>
<evidence type="ECO:0000313" key="7">
    <source>
        <dbReference type="EnsemblMetazoa" id="XP_022657014"/>
    </source>
</evidence>
<dbReference type="GeneID" id="111248625"/>
<keyword evidence="4 6" id="KW-1133">Transmembrane helix</keyword>
<dbReference type="Pfam" id="PF14857">
    <property type="entry name" value="TMEM151"/>
    <property type="match status" value="1"/>
</dbReference>
<dbReference type="EnsemblMetazoa" id="XM_022801279">
    <property type="protein sequence ID" value="XP_022657014"/>
    <property type="gene ID" value="LOC111248625"/>
</dbReference>
<dbReference type="InParanoid" id="A0A7M7JTK0"/>
<keyword evidence="5 6" id="KW-0472">Membrane</keyword>
<evidence type="ECO:0000256" key="5">
    <source>
        <dbReference type="ARBA" id="ARBA00023136"/>
    </source>
</evidence>
<keyword evidence="3 6" id="KW-0812">Transmembrane</keyword>
<protein>
    <recommendedName>
        <fullName evidence="9">Transmembrane protein 151B</fullName>
    </recommendedName>
</protein>
<evidence type="ECO:0000256" key="4">
    <source>
        <dbReference type="ARBA" id="ARBA00022989"/>
    </source>
</evidence>
<dbReference type="EnsemblMetazoa" id="XM_022801278">
    <property type="protein sequence ID" value="XP_022657013"/>
    <property type="gene ID" value="LOC111248625"/>
</dbReference>